<dbReference type="AlphaFoldDB" id="A0A3L6P8Q6"/>
<feature type="compositionally biased region" description="Basic and acidic residues" evidence="1">
    <location>
        <begin position="55"/>
        <end position="71"/>
    </location>
</feature>
<gene>
    <name evidence="2" type="ORF">BFJ65_g1616</name>
</gene>
<evidence type="ECO:0000256" key="1">
    <source>
        <dbReference type="SAM" id="MobiDB-lite"/>
    </source>
</evidence>
<accession>A0A3L6P8Q6</accession>
<organism evidence="2 3">
    <name type="scientific">Fusarium oxysporum f. sp. cepae</name>
    <dbReference type="NCBI Taxonomy" id="396571"/>
    <lineage>
        <taxon>Eukaryota</taxon>
        <taxon>Fungi</taxon>
        <taxon>Dikarya</taxon>
        <taxon>Ascomycota</taxon>
        <taxon>Pezizomycotina</taxon>
        <taxon>Sordariomycetes</taxon>
        <taxon>Hypocreomycetidae</taxon>
        <taxon>Hypocreales</taxon>
        <taxon>Nectriaceae</taxon>
        <taxon>Fusarium</taxon>
        <taxon>Fusarium oxysporum species complex</taxon>
    </lineage>
</organism>
<protein>
    <submittedName>
        <fullName evidence="2">Uncharacterized protein</fullName>
    </submittedName>
</protein>
<proteinExistence type="predicted"/>
<sequence>MKHLIGKSLSLKCEGDVLLQQFKPKSDYLLRARVGFSQGPEHGELQTPRSLAELGAKRPREGQGSDSRGTE</sequence>
<dbReference type="EMBL" id="MRCU01000001">
    <property type="protein sequence ID" value="RKK29701.1"/>
    <property type="molecule type" value="Genomic_DNA"/>
</dbReference>
<feature type="region of interest" description="Disordered" evidence="1">
    <location>
        <begin position="38"/>
        <end position="71"/>
    </location>
</feature>
<evidence type="ECO:0000313" key="2">
    <source>
        <dbReference type="EMBL" id="RKK29701.1"/>
    </source>
</evidence>
<reference evidence="2 3" key="1">
    <citation type="journal article" date="2018" name="Sci. Rep.">
        <title>Characterisation of pathogen-specific regions and novel effector candidates in Fusarium oxysporum f. sp. cepae.</title>
        <authorList>
            <person name="Armitage A.D."/>
            <person name="Taylor A."/>
            <person name="Sobczyk M.K."/>
            <person name="Baxter L."/>
            <person name="Greenfield B.P."/>
            <person name="Bates H.J."/>
            <person name="Wilson F."/>
            <person name="Jackson A.C."/>
            <person name="Ott S."/>
            <person name="Harrison R.J."/>
            <person name="Clarkson J.P."/>
        </authorList>
    </citation>
    <scope>NUCLEOTIDE SEQUENCE [LARGE SCALE GENOMIC DNA]</scope>
    <source>
        <strain evidence="2 3">FoC_Fus2</strain>
    </source>
</reference>
<dbReference type="Proteomes" id="UP000270866">
    <property type="component" value="Chromosome 1"/>
</dbReference>
<comment type="caution">
    <text evidence="2">The sequence shown here is derived from an EMBL/GenBank/DDBJ whole genome shotgun (WGS) entry which is preliminary data.</text>
</comment>
<name>A0A3L6P8Q6_FUSOX</name>
<evidence type="ECO:0000313" key="3">
    <source>
        <dbReference type="Proteomes" id="UP000270866"/>
    </source>
</evidence>